<accession>A0A1T1HFS9</accession>
<keyword evidence="5" id="KW-0143">Chaperone</keyword>
<comment type="similarity">
    <text evidence="2 6">Belongs to the FliS family.</text>
</comment>
<dbReference type="GO" id="GO:0044780">
    <property type="term" value="P:bacterial-type flagellum assembly"/>
    <property type="evidence" value="ECO:0007669"/>
    <property type="project" value="InterPro"/>
</dbReference>
<dbReference type="RefSeq" id="WP_077243028.1">
    <property type="nucleotide sequence ID" value="NZ_FXTS01000001.1"/>
</dbReference>
<evidence type="ECO:0000256" key="4">
    <source>
        <dbReference type="ARBA" id="ARBA00022795"/>
    </source>
</evidence>
<dbReference type="STRING" id="966.BTA35_0203605"/>
<dbReference type="GO" id="GO:0005829">
    <property type="term" value="C:cytosol"/>
    <property type="evidence" value="ECO:0007669"/>
    <property type="project" value="UniProtKB-SubCell"/>
</dbReference>
<keyword evidence="4 6" id="KW-1005">Bacterial flagellum biogenesis</keyword>
<protein>
    <recommendedName>
        <fullName evidence="6">Flagellar secretion chaperone FliS</fullName>
    </recommendedName>
</protein>
<dbReference type="InterPro" id="IPR003713">
    <property type="entry name" value="FliS"/>
</dbReference>
<keyword evidence="7" id="KW-0966">Cell projection</keyword>
<dbReference type="AlphaFoldDB" id="A0A1T1HFS9"/>
<dbReference type="PANTHER" id="PTHR34773:SF1">
    <property type="entry name" value="FLAGELLAR SECRETION CHAPERONE FLIS"/>
    <property type="match status" value="1"/>
</dbReference>
<sequence length="145" mass="15831">MNRAISKYKNVSVESGLEGASPYQVTKKLIDGCMIFLKQAKVAIENKDYEKKSFHISKAQAIITTLAASLQSDKNKEVSDNLLALYDFCLNQLISASAEMSIEKVEAAEKVMGEIKAGWDSIPADAVIEAENQRSNEPMVSIDAG</sequence>
<keyword evidence="7" id="KW-0969">Cilium</keyword>
<dbReference type="Pfam" id="PF02561">
    <property type="entry name" value="FliS"/>
    <property type="match status" value="1"/>
</dbReference>
<evidence type="ECO:0000256" key="1">
    <source>
        <dbReference type="ARBA" id="ARBA00004514"/>
    </source>
</evidence>
<keyword evidence="8" id="KW-1185">Reference proteome</keyword>
<dbReference type="SUPFAM" id="SSF101116">
    <property type="entry name" value="Flagellar export chaperone FliS"/>
    <property type="match status" value="1"/>
</dbReference>
<name>A0A1T1HFS9_OCELI</name>
<dbReference type="CDD" id="cd16098">
    <property type="entry name" value="FliS"/>
    <property type="match status" value="1"/>
</dbReference>
<dbReference type="InterPro" id="IPR036584">
    <property type="entry name" value="FliS_sf"/>
</dbReference>
<evidence type="ECO:0000313" key="8">
    <source>
        <dbReference type="Proteomes" id="UP000190064"/>
    </source>
</evidence>
<keyword evidence="3 6" id="KW-0963">Cytoplasm</keyword>
<evidence type="ECO:0000256" key="2">
    <source>
        <dbReference type="ARBA" id="ARBA00008787"/>
    </source>
</evidence>
<evidence type="ECO:0000256" key="3">
    <source>
        <dbReference type="ARBA" id="ARBA00022490"/>
    </source>
</evidence>
<dbReference type="Gene3D" id="1.20.120.340">
    <property type="entry name" value="Flagellar protein FliS"/>
    <property type="match status" value="1"/>
</dbReference>
<dbReference type="Proteomes" id="UP000190064">
    <property type="component" value="Unassembled WGS sequence"/>
</dbReference>
<evidence type="ECO:0000256" key="6">
    <source>
        <dbReference type="PIRNR" id="PIRNR039090"/>
    </source>
</evidence>
<proteinExistence type="inferred from homology"/>
<dbReference type="GO" id="GO:0071973">
    <property type="term" value="P:bacterial-type flagellum-dependent cell motility"/>
    <property type="evidence" value="ECO:0007669"/>
    <property type="project" value="TreeGrafter"/>
</dbReference>
<dbReference type="PIRSF" id="PIRSF039090">
    <property type="entry name" value="Flis"/>
    <property type="match status" value="1"/>
</dbReference>
<dbReference type="EMBL" id="MTSD02000001">
    <property type="protein sequence ID" value="OOV88590.1"/>
    <property type="molecule type" value="Genomic_DNA"/>
</dbReference>
<dbReference type="NCBIfam" id="TIGR00208">
    <property type="entry name" value="fliS"/>
    <property type="match status" value="1"/>
</dbReference>
<evidence type="ECO:0000313" key="7">
    <source>
        <dbReference type="EMBL" id="OOV88590.1"/>
    </source>
</evidence>
<reference evidence="7" key="1">
    <citation type="submission" date="2017-02" db="EMBL/GenBank/DDBJ databases">
        <title>Draft Genome Sequence of the Salt Water Bacterium Oceanospirillum linum ATCC 11336.</title>
        <authorList>
            <person name="Trachtenberg A.M."/>
            <person name="Carney J.G."/>
            <person name="Linnane J.D."/>
            <person name="Rheaume B.A."/>
            <person name="Pitts N.L."/>
            <person name="Mykles D.L."/>
            <person name="Maclea K.S."/>
        </authorList>
    </citation>
    <scope>NUCLEOTIDE SEQUENCE [LARGE SCALE GENOMIC DNA]</scope>
    <source>
        <strain evidence="7">ATCC 11336</strain>
    </source>
</reference>
<dbReference type="PANTHER" id="PTHR34773">
    <property type="entry name" value="FLAGELLAR SECRETION CHAPERONE FLIS"/>
    <property type="match status" value="1"/>
</dbReference>
<evidence type="ECO:0000256" key="5">
    <source>
        <dbReference type="ARBA" id="ARBA00023186"/>
    </source>
</evidence>
<keyword evidence="7" id="KW-0282">Flagellum</keyword>
<organism evidence="7 8">
    <name type="scientific">Oceanospirillum linum</name>
    <dbReference type="NCBI Taxonomy" id="966"/>
    <lineage>
        <taxon>Bacteria</taxon>
        <taxon>Pseudomonadati</taxon>
        <taxon>Pseudomonadota</taxon>
        <taxon>Gammaproteobacteria</taxon>
        <taxon>Oceanospirillales</taxon>
        <taxon>Oceanospirillaceae</taxon>
        <taxon>Oceanospirillum</taxon>
    </lineage>
</organism>
<comment type="caution">
    <text evidence="7">The sequence shown here is derived from an EMBL/GenBank/DDBJ whole genome shotgun (WGS) entry which is preliminary data.</text>
</comment>
<comment type="subcellular location">
    <subcellularLocation>
        <location evidence="1 6">Cytoplasm</location>
        <location evidence="1 6">Cytosol</location>
    </subcellularLocation>
</comment>
<gene>
    <name evidence="7" type="ORF">BTA35_0203605</name>
</gene>